<proteinExistence type="predicted"/>
<evidence type="ECO:0000256" key="1">
    <source>
        <dbReference type="SAM" id="Coils"/>
    </source>
</evidence>
<dbReference type="Proteomes" id="UP000257109">
    <property type="component" value="Unassembled WGS sequence"/>
</dbReference>
<keyword evidence="1" id="KW-0175">Coiled coil</keyword>
<evidence type="ECO:0000256" key="2">
    <source>
        <dbReference type="SAM" id="MobiDB-lite"/>
    </source>
</evidence>
<feature type="region of interest" description="Disordered" evidence="2">
    <location>
        <begin position="215"/>
        <end position="247"/>
    </location>
</feature>
<dbReference type="EMBL" id="QJKJ01002411">
    <property type="protein sequence ID" value="RDY03006.1"/>
    <property type="molecule type" value="Genomic_DNA"/>
</dbReference>
<protein>
    <submittedName>
        <fullName evidence="3">Uncharacterized protein</fullName>
    </submittedName>
</protein>
<accession>A0A371HJP9</accession>
<feature type="non-terminal residue" evidence="3">
    <location>
        <position position="1"/>
    </location>
</feature>
<organism evidence="3 4">
    <name type="scientific">Mucuna pruriens</name>
    <name type="common">Velvet bean</name>
    <name type="synonym">Dolichos pruriens</name>
    <dbReference type="NCBI Taxonomy" id="157652"/>
    <lineage>
        <taxon>Eukaryota</taxon>
        <taxon>Viridiplantae</taxon>
        <taxon>Streptophyta</taxon>
        <taxon>Embryophyta</taxon>
        <taxon>Tracheophyta</taxon>
        <taxon>Spermatophyta</taxon>
        <taxon>Magnoliopsida</taxon>
        <taxon>eudicotyledons</taxon>
        <taxon>Gunneridae</taxon>
        <taxon>Pentapetalae</taxon>
        <taxon>rosids</taxon>
        <taxon>fabids</taxon>
        <taxon>Fabales</taxon>
        <taxon>Fabaceae</taxon>
        <taxon>Papilionoideae</taxon>
        <taxon>50 kb inversion clade</taxon>
        <taxon>NPAAA clade</taxon>
        <taxon>indigoferoid/millettioid clade</taxon>
        <taxon>Phaseoleae</taxon>
        <taxon>Mucuna</taxon>
    </lineage>
</organism>
<keyword evidence="4" id="KW-1185">Reference proteome</keyword>
<reference evidence="3" key="1">
    <citation type="submission" date="2018-05" db="EMBL/GenBank/DDBJ databases">
        <title>Draft genome of Mucuna pruriens seed.</title>
        <authorList>
            <person name="Nnadi N.E."/>
            <person name="Vos R."/>
            <person name="Hasami M.H."/>
            <person name="Devisetty U.K."/>
            <person name="Aguiy J.C."/>
        </authorList>
    </citation>
    <scope>NUCLEOTIDE SEQUENCE [LARGE SCALE GENOMIC DNA]</scope>
    <source>
        <strain evidence="3">JCA_2017</strain>
    </source>
</reference>
<evidence type="ECO:0000313" key="4">
    <source>
        <dbReference type="Proteomes" id="UP000257109"/>
    </source>
</evidence>
<sequence length="305" mass="35556">MSMIQQLKEMREIIHKLNNELIAKEVKEKSLKEKMVQLMHNHEKQSEQMQQQNQQIQLILHHLQLKSLVSHPTLLNTNEDRDDYAYDDYLQHAVKDDIDNAYDDYVDIHFASQNQELLNPKEAPWPIRSCPGQTNSFPAKPNFRAQVTPEKHLGKACVARNPARVYKGAQVLVKSVVEFRSSIVSHTLHTSYALASFLGSAQCFSTASCRSKRAKEGCVGSHNGHSRSSYSSKEERQERHERHRRKERCERRYKREDGKDYLALGNVKYLDLWEIDSRSVEEYHKEMELTLLRAQIREREKATIA</sequence>
<name>A0A371HJP9_MUCPR</name>
<dbReference type="AlphaFoldDB" id="A0A371HJP9"/>
<feature type="compositionally biased region" description="Low complexity" evidence="2">
    <location>
        <begin position="220"/>
        <end position="231"/>
    </location>
</feature>
<feature type="coiled-coil region" evidence="1">
    <location>
        <begin position="7"/>
        <end position="59"/>
    </location>
</feature>
<evidence type="ECO:0000313" key="3">
    <source>
        <dbReference type="EMBL" id="RDY03006.1"/>
    </source>
</evidence>
<gene>
    <name evidence="3" type="ORF">CR513_13469</name>
</gene>
<comment type="caution">
    <text evidence="3">The sequence shown here is derived from an EMBL/GenBank/DDBJ whole genome shotgun (WGS) entry which is preliminary data.</text>
</comment>